<dbReference type="AlphaFoldDB" id="F8DDS1"/>
<accession>F8DDS1</accession>
<comment type="similarity">
    <text evidence="1">Belongs to the ComF/GntX family.</text>
</comment>
<dbReference type="EMBL" id="CP002840">
    <property type="protein sequence ID" value="AEH39174.1"/>
    <property type="molecule type" value="Genomic_DNA"/>
</dbReference>
<evidence type="ECO:0000313" key="3">
    <source>
        <dbReference type="Proteomes" id="UP000006794"/>
    </source>
</evidence>
<dbReference type="CDD" id="cd06223">
    <property type="entry name" value="PRTases_typeI"/>
    <property type="match status" value="1"/>
</dbReference>
<dbReference type="PANTHER" id="PTHR47505">
    <property type="entry name" value="DNA UTILIZATION PROTEIN YHGH"/>
    <property type="match status" value="1"/>
</dbReference>
<geneLocation type="plasmid" evidence="2 3">
    <name>pHALXA01</name>
</geneLocation>
<dbReference type="RefSeq" id="WP_013875902.1">
    <property type="nucleotide sequence ID" value="NC_015658.1"/>
</dbReference>
<dbReference type="Gene3D" id="3.40.50.2020">
    <property type="match status" value="1"/>
</dbReference>
<organism evidence="2 3">
    <name type="scientific">Halopiger xanaduensis (strain DSM 18323 / JCM 14033 / SH-6)</name>
    <dbReference type="NCBI Taxonomy" id="797210"/>
    <lineage>
        <taxon>Archaea</taxon>
        <taxon>Methanobacteriati</taxon>
        <taxon>Methanobacteriota</taxon>
        <taxon>Stenosarchaea group</taxon>
        <taxon>Halobacteria</taxon>
        <taxon>Halobacteriales</taxon>
        <taxon>Natrialbaceae</taxon>
        <taxon>Halopiger</taxon>
    </lineage>
</organism>
<gene>
    <name evidence="2" type="ordered locus">Halxa_0585</name>
</gene>
<dbReference type="HOGENOM" id="CLU_1187770_0_0_2"/>
<evidence type="ECO:0000256" key="1">
    <source>
        <dbReference type="ARBA" id="ARBA00008007"/>
    </source>
</evidence>
<sequence length="233" mass="25979">MTKYEFVKGRWKNLSGFDGAPVLHPRNQCKYCGEPIQGQYRKCYFCKEGRNAVRTHIERVYTVSVYFKQRTEGHEFSKELLEAKEGDHKEKMAKVLKWGIDNLGLLSSTELLVVPPSGSGADYNHMVEIGKVVSDLTGKPLCTSTYKEKDYQAQKELPSEERIENVRDGVGCDKDLSEYSSAAIIDDIVTTCATMSDTARAVKESGVDRAFGLGIARSVSCDGLVHAHAMREV</sequence>
<dbReference type="InterPro" id="IPR051910">
    <property type="entry name" value="ComF/GntX_DNA_util-trans"/>
</dbReference>
<keyword evidence="3" id="KW-1185">Reference proteome</keyword>
<dbReference type="SUPFAM" id="SSF53271">
    <property type="entry name" value="PRTase-like"/>
    <property type="match status" value="1"/>
</dbReference>
<dbReference type="PANTHER" id="PTHR47505:SF1">
    <property type="entry name" value="DNA UTILIZATION PROTEIN YHGH"/>
    <property type="match status" value="1"/>
</dbReference>
<evidence type="ECO:0008006" key="4">
    <source>
        <dbReference type="Google" id="ProtNLM"/>
    </source>
</evidence>
<name>F8DDS1_HALXS</name>
<dbReference type="Proteomes" id="UP000006794">
    <property type="component" value="Plasmid pHALXA01"/>
</dbReference>
<dbReference type="InterPro" id="IPR000836">
    <property type="entry name" value="PRTase_dom"/>
</dbReference>
<protein>
    <recommendedName>
        <fullName evidence="4">Phosphoribosyltransferase</fullName>
    </recommendedName>
</protein>
<dbReference type="InterPro" id="IPR029057">
    <property type="entry name" value="PRTase-like"/>
</dbReference>
<reference evidence="3" key="1">
    <citation type="journal article" date="2012" name="Stand. Genomic Sci.">
        <title>Complete genome sequence of Halopiger xanaduensis type strain (SH-6(T)).</title>
        <authorList>
            <person name="Anderson I."/>
            <person name="Tindall B.J."/>
            <person name="Rohde M."/>
            <person name="Lucas S."/>
            <person name="Han J."/>
            <person name="Lapidus A."/>
            <person name="Cheng J.F."/>
            <person name="Goodwin L."/>
            <person name="Pitluck S."/>
            <person name="Peters L."/>
            <person name="Pati A."/>
            <person name="Mikhailova N."/>
            <person name="Pagani I."/>
            <person name="Teshima H."/>
            <person name="Han C."/>
            <person name="Tapia R."/>
            <person name="Land M."/>
            <person name="Woyke T."/>
            <person name="Klenk H.P."/>
            <person name="Kyrpides N."/>
            <person name="Ivanova N."/>
        </authorList>
    </citation>
    <scope>NUCLEOTIDE SEQUENCE [LARGE SCALE GENOMIC DNA]</scope>
    <source>
        <strain evidence="3">DSM 18323 / JCM 14033 / SH-6</strain>
        <plasmid evidence="3">Plasmid pHALXA01</plasmid>
    </source>
</reference>
<evidence type="ECO:0000313" key="2">
    <source>
        <dbReference type="EMBL" id="AEH39174.1"/>
    </source>
</evidence>
<dbReference type="KEGG" id="hxa:Halxa_0585"/>
<dbReference type="GeneID" id="32176885"/>
<keyword evidence="2" id="KW-0614">Plasmid</keyword>
<proteinExistence type="inferred from homology"/>